<dbReference type="Proteomes" id="UP001235939">
    <property type="component" value="Chromosome 13"/>
</dbReference>
<dbReference type="EMBL" id="CP092875">
    <property type="protein sequence ID" value="UYV75667.1"/>
    <property type="molecule type" value="Genomic_DNA"/>
</dbReference>
<organism evidence="2 3">
    <name type="scientific">Cordylochernes scorpioides</name>
    <dbReference type="NCBI Taxonomy" id="51811"/>
    <lineage>
        <taxon>Eukaryota</taxon>
        <taxon>Metazoa</taxon>
        <taxon>Ecdysozoa</taxon>
        <taxon>Arthropoda</taxon>
        <taxon>Chelicerata</taxon>
        <taxon>Arachnida</taxon>
        <taxon>Pseudoscorpiones</taxon>
        <taxon>Cheliferoidea</taxon>
        <taxon>Chernetidae</taxon>
        <taxon>Cordylochernes</taxon>
    </lineage>
</organism>
<dbReference type="Gene3D" id="3.30.420.10">
    <property type="entry name" value="Ribonuclease H-like superfamily/Ribonuclease H"/>
    <property type="match status" value="1"/>
</dbReference>
<evidence type="ECO:0000313" key="2">
    <source>
        <dbReference type="EMBL" id="UYV75667.1"/>
    </source>
</evidence>
<accession>A0ABY6L5A5</accession>
<dbReference type="InterPro" id="IPR001584">
    <property type="entry name" value="Integrase_cat-core"/>
</dbReference>
<protein>
    <recommendedName>
        <fullName evidence="1">Integrase catalytic domain-containing protein</fullName>
    </recommendedName>
</protein>
<keyword evidence="3" id="KW-1185">Reference proteome</keyword>
<reference evidence="2 3" key="1">
    <citation type="submission" date="2022-01" db="EMBL/GenBank/DDBJ databases">
        <title>A chromosomal length assembly of Cordylochernes scorpioides.</title>
        <authorList>
            <person name="Zeh D."/>
            <person name="Zeh J."/>
        </authorList>
    </citation>
    <scope>NUCLEOTIDE SEQUENCE [LARGE SCALE GENOMIC DNA]</scope>
    <source>
        <strain evidence="2">IN4F17</strain>
        <tissue evidence="2">Whole Body</tissue>
    </source>
</reference>
<dbReference type="PANTHER" id="PTHR47331">
    <property type="entry name" value="PHD-TYPE DOMAIN-CONTAINING PROTEIN"/>
    <property type="match status" value="1"/>
</dbReference>
<evidence type="ECO:0000313" key="3">
    <source>
        <dbReference type="Proteomes" id="UP001235939"/>
    </source>
</evidence>
<dbReference type="InterPro" id="IPR012337">
    <property type="entry name" value="RNaseH-like_sf"/>
</dbReference>
<feature type="domain" description="Integrase catalytic" evidence="1">
    <location>
        <begin position="377"/>
        <end position="560"/>
    </location>
</feature>
<dbReference type="PROSITE" id="PS50994">
    <property type="entry name" value="INTEGRASE"/>
    <property type="match status" value="1"/>
</dbReference>
<dbReference type="PANTHER" id="PTHR47331:SF1">
    <property type="entry name" value="GAG-LIKE PROTEIN"/>
    <property type="match status" value="1"/>
</dbReference>
<name>A0ABY6L5A5_9ARAC</name>
<proteinExistence type="predicted"/>
<sequence>MNQVEGRAYDILHKTTKRTGASGYHELAHTIVKDFYVDDCLTGADSGENCMDLRRELSEVNAAVGFHLCKFNSNSRAVIESIPEELRAKGVKSLNEKSVIPAGNVLDIYAAWKLWLSKLKEIHLVQVPRCYHPDLLSRSIIRQVESCKAACWNEIRCPSSLRTATSKSVQGGFWNDSKTVLAWIRSEAGRYKEFVANRVGEIQEATKGTDWRWVPTSENPADIGTRLETEISFEPTDMWYTGQGSKRQRLRNNFSDSDAKAWRRFLPAKLWRDKTQRKRPRLHRPLTRLLNLDDFSSLNRLVCRAAAVQKAARFWYKKIFHKSGELNPPWKAAMDNNKVRQHSFTVSPEEYRSAVRTMEGRPYYEQYEIVLAPTLQTCRQPQRSFTFTGLDAFGPFTVTVGRRHEKRWVIIFTCLVTRAIHLEVVHALSTDEFMMGLSRFIDTRGRPDTIYSDNRTNFVEASKDLKLAASEINFEVMAASGRFGPVKWKFNPPAAPHFGGAWERLIKSVKKCLRATPNEVNPKDTTLLTALKSAENIINSRPLTYVSSDPTEEDSLTSNHFLRGANDADPSIPKDYISKLMTRSKWHHQTEPIRTGDLVFLVDELHPKNMWKRGSISDVHFGPDGQVRVATITTKQNVKAVIYKRPVTKICPLGLRMELGERRGRFMKTSSINRDPEWEGSIKEFTEQNRMSYHPGSASTKQCDFIIQGQGKIPSRHSELNTVCQIIQALLAPNSATIYTRARGRFHQDIQSATLYVRSSRLC</sequence>
<dbReference type="InterPro" id="IPR036397">
    <property type="entry name" value="RNaseH_sf"/>
</dbReference>
<dbReference type="SUPFAM" id="SSF53098">
    <property type="entry name" value="Ribonuclease H-like"/>
    <property type="match status" value="1"/>
</dbReference>
<dbReference type="InterPro" id="IPR040676">
    <property type="entry name" value="DUF5641"/>
</dbReference>
<dbReference type="Pfam" id="PF18701">
    <property type="entry name" value="DUF5641"/>
    <property type="match status" value="1"/>
</dbReference>
<gene>
    <name evidence="2" type="ORF">LAZ67_13000957</name>
</gene>
<evidence type="ECO:0000259" key="1">
    <source>
        <dbReference type="PROSITE" id="PS50994"/>
    </source>
</evidence>